<dbReference type="GO" id="GO:0022857">
    <property type="term" value="F:transmembrane transporter activity"/>
    <property type="evidence" value="ECO:0007669"/>
    <property type="project" value="InterPro"/>
</dbReference>
<dbReference type="GO" id="GO:0030313">
    <property type="term" value="C:cell envelope"/>
    <property type="evidence" value="ECO:0007669"/>
    <property type="project" value="TreeGrafter"/>
</dbReference>
<sequence length="390" mass="43651">MKSIYKLLITLVIALIIQSCNQASEKKEEIVPVENNHGNEAVLTPEQFKTAQIELGSIEMKALSGTIKVNGMLDLPPQSLVSISTPFEGIVKSTEMLQGMKVRKGQAVVVLQHPDFVQIQQDYLDFSSSLEYLKLEYERQQELSADNVNAKKTVQKAKSEYQSMLARVRGLKVKLKLMNVNIISLEKGNIQSTLTLYSPINGYVTEVNTNIGATASPSDILFEIADTEHLHAELTVFEKDVPQLKIGQKVRFTLANENKERMATVYLIGREISKERTVNIHCHLDEEDGQLLPGMYLQALVENGSQDVAALPEKAIVEFEGSKYIFIEGSEKNKELRHFEMIEIIVGVTELGFTQVSAVNKIDLTKERIVLNGAYDLLSKIKNSEEGEEH</sequence>
<dbReference type="OrthoDB" id="9814657at2"/>
<evidence type="ECO:0000256" key="4">
    <source>
        <dbReference type="SAM" id="SignalP"/>
    </source>
</evidence>
<dbReference type="Pfam" id="PF25954">
    <property type="entry name" value="Beta-barrel_RND_2"/>
    <property type="match status" value="1"/>
</dbReference>
<dbReference type="EMBL" id="SWBP01000002">
    <property type="protein sequence ID" value="TKB99174.1"/>
    <property type="molecule type" value="Genomic_DNA"/>
</dbReference>
<dbReference type="SUPFAM" id="SSF111369">
    <property type="entry name" value="HlyD-like secretion proteins"/>
    <property type="match status" value="1"/>
</dbReference>
<dbReference type="Proteomes" id="UP000308181">
    <property type="component" value="Unassembled WGS sequence"/>
</dbReference>
<dbReference type="Gene3D" id="1.10.287.470">
    <property type="entry name" value="Helix hairpin bin"/>
    <property type="match status" value="1"/>
</dbReference>
<evidence type="ECO:0000313" key="7">
    <source>
        <dbReference type="Proteomes" id="UP000308181"/>
    </source>
</evidence>
<keyword evidence="3" id="KW-0175">Coiled coil</keyword>
<dbReference type="PROSITE" id="PS51257">
    <property type="entry name" value="PROKAR_LIPOPROTEIN"/>
    <property type="match status" value="1"/>
</dbReference>
<keyword evidence="7" id="KW-1185">Reference proteome</keyword>
<dbReference type="InterPro" id="IPR051909">
    <property type="entry name" value="MFP_Cation_Efflux"/>
</dbReference>
<evidence type="ECO:0000259" key="5">
    <source>
        <dbReference type="Pfam" id="PF25954"/>
    </source>
</evidence>
<dbReference type="RefSeq" id="WP_136825986.1">
    <property type="nucleotide sequence ID" value="NZ_SWBP01000002.1"/>
</dbReference>
<feature type="coiled-coil region" evidence="3">
    <location>
        <begin position="140"/>
        <end position="167"/>
    </location>
</feature>
<comment type="similarity">
    <text evidence="1">Belongs to the membrane fusion protein (MFP) (TC 8.A.1) family.</text>
</comment>
<feature type="chain" id="PRO_5020507410" evidence="4">
    <location>
        <begin position="23"/>
        <end position="390"/>
    </location>
</feature>
<keyword evidence="4" id="KW-0732">Signal</keyword>
<feature type="domain" description="CusB-like beta-barrel" evidence="5">
    <location>
        <begin position="233"/>
        <end position="301"/>
    </location>
</feature>
<dbReference type="PANTHER" id="PTHR30097:SF4">
    <property type="entry name" value="SLR6042 PROTEIN"/>
    <property type="match status" value="1"/>
</dbReference>
<keyword evidence="2" id="KW-0813">Transport</keyword>
<feature type="signal peptide" evidence="4">
    <location>
        <begin position="1"/>
        <end position="22"/>
    </location>
</feature>
<name>A0A4U1C2B7_9SPHI</name>
<reference evidence="6 7" key="1">
    <citation type="submission" date="2019-04" db="EMBL/GenBank/DDBJ databases">
        <title>Pedobacter sp. AR-3-17 sp. nov., isolated from Arctic soil.</title>
        <authorList>
            <person name="Dahal R.H."/>
            <person name="Kim D.-U."/>
        </authorList>
    </citation>
    <scope>NUCLEOTIDE SEQUENCE [LARGE SCALE GENOMIC DNA]</scope>
    <source>
        <strain evidence="6 7">AR-3-17</strain>
    </source>
</reference>
<proteinExistence type="inferred from homology"/>
<dbReference type="NCBIfam" id="TIGR01730">
    <property type="entry name" value="RND_mfp"/>
    <property type="match status" value="1"/>
</dbReference>
<dbReference type="GO" id="GO:0060003">
    <property type="term" value="P:copper ion export"/>
    <property type="evidence" value="ECO:0007669"/>
    <property type="project" value="TreeGrafter"/>
</dbReference>
<dbReference type="GO" id="GO:0016020">
    <property type="term" value="C:membrane"/>
    <property type="evidence" value="ECO:0007669"/>
    <property type="project" value="InterPro"/>
</dbReference>
<dbReference type="Gene3D" id="2.40.50.100">
    <property type="match status" value="1"/>
</dbReference>
<organism evidence="6 7">
    <name type="scientific">Pedobacter cryophilus</name>
    <dbReference type="NCBI Taxonomy" id="2571271"/>
    <lineage>
        <taxon>Bacteria</taxon>
        <taxon>Pseudomonadati</taxon>
        <taxon>Bacteroidota</taxon>
        <taxon>Sphingobacteriia</taxon>
        <taxon>Sphingobacteriales</taxon>
        <taxon>Sphingobacteriaceae</taxon>
        <taxon>Pedobacter</taxon>
    </lineage>
</organism>
<dbReference type="AlphaFoldDB" id="A0A4U1C2B7"/>
<dbReference type="GO" id="GO:0015679">
    <property type="term" value="P:plasma membrane copper ion transport"/>
    <property type="evidence" value="ECO:0007669"/>
    <property type="project" value="TreeGrafter"/>
</dbReference>
<dbReference type="Gene3D" id="2.40.30.170">
    <property type="match status" value="1"/>
</dbReference>
<evidence type="ECO:0000256" key="1">
    <source>
        <dbReference type="ARBA" id="ARBA00009477"/>
    </source>
</evidence>
<evidence type="ECO:0000256" key="3">
    <source>
        <dbReference type="SAM" id="Coils"/>
    </source>
</evidence>
<dbReference type="PANTHER" id="PTHR30097">
    <property type="entry name" value="CATION EFFLUX SYSTEM PROTEIN CUSB"/>
    <property type="match status" value="1"/>
</dbReference>
<dbReference type="InterPro" id="IPR006143">
    <property type="entry name" value="RND_pump_MFP"/>
</dbReference>
<evidence type="ECO:0000256" key="2">
    <source>
        <dbReference type="ARBA" id="ARBA00022448"/>
    </source>
</evidence>
<evidence type="ECO:0000313" key="6">
    <source>
        <dbReference type="EMBL" id="TKB99174.1"/>
    </source>
</evidence>
<dbReference type="InterPro" id="IPR058792">
    <property type="entry name" value="Beta-barrel_RND_2"/>
</dbReference>
<gene>
    <name evidence="6" type="ORF">FA046_08695</name>
</gene>
<protein>
    <submittedName>
        <fullName evidence="6">Efflux RND transporter periplasmic adaptor subunit</fullName>
    </submittedName>
</protein>
<accession>A0A4U1C2B7</accession>
<comment type="caution">
    <text evidence="6">The sequence shown here is derived from an EMBL/GenBank/DDBJ whole genome shotgun (WGS) entry which is preliminary data.</text>
</comment>